<keyword evidence="2" id="KW-1185">Reference proteome</keyword>
<name>A0ACC3T6M8_LIPKO</name>
<evidence type="ECO:0000313" key="2">
    <source>
        <dbReference type="Proteomes" id="UP001433508"/>
    </source>
</evidence>
<protein>
    <submittedName>
        <fullName evidence="1">Uncharacterized protein</fullName>
    </submittedName>
</protein>
<evidence type="ECO:0000313" key="1">
    <source>
        <dbReference type="EMBL" id="KAK9239608.1"/>
    </source>
</evidence>
<dbReference type="Proteomes" id="UP001433508">
    <property type="component" value="Unassembled WGS sequence"/>
</dbReference>
<dbReference type="EMBL" id="MU971345">
    <property type="protein sequence ID" value="KAK9239608.1"/>
    <property type="molecule type" value="Genomic_DNA"/>
</dbReference>
<proteinExistence type="predicted"/>
<comment type="caution">
    <text evidence="1">The sequence shown here is derived from an EMBL/GenBank/DDBJ whole genome shotgun (WGS) entry which is preliminary data.</text>
</comment>
<reference evidence="2" key="1">
    <citation type="journal article" date="2024" name="Front. Bioeng. Biotechnol.">
        <title>Genome-scale model development and genomic sequencing of the oleaginous clade Lipomyces.</title>
        <authorList>
            <person name="Czajka J.J."/>
            <person name="Han Y."/>
            <person name="Kim J."/>
            <person name="Mondo S.J."/>
            <person name="Hofstad B.A."/>
            <person name="Robles A."/>
            <person name="Haridas S."/>
            <person name="Riley R."/>
            <person name="LaButti K."/>
            <person name="Pangilinan J."/>
            <person name="Andreopoulos W."/>
            <person name="Lipzen A."/>
            <person name="Yan J."/>
            <person name="Wang M."/>
            <person name="Ng V."/>
            <person name="Grigoriev I.V."/>
            <person name="Spatafora J.W."/>
            <person name="Magnuson J.K."/>
            <person name="Baker S.E."/>
            <person name="Pomraning K.R."/>
        </authorList>
    </citation>
    <scope>NUCLEOTIDE SEQUENCE [LARGE SCALE GENOMIC DNA]</scope>
    <source>
        <strain evidence="2">CBS 7786</strain>
    </source>
</reference>
<sequence length="475" mass="52903">MSSENEFVRFASPNERRPICREELGIYHAVNVAGVYQFPQGTSVASPRTFFHPLKQCIEAHPDLCVIIKDAHTEKPFFERVLVVDLEKHITIVKDNVPSEEWIAIGNVLAADLDKPFRPGIPPWRIVVLPWDESRCLVAFSYSHTIGDGPTGVIFHRTFLKACREVSRFATPSPRMVDTTSRKLADPFDKPGRLPISWSYLLAPLIKLLFPRFLLGLLRLQDSLAEMTPGTWAGVPILKNPKGSHSRIKVREIEAAELKRVLNVVRQHDAKLTSTVHQLIARAFDKVLNKPDINQFVSVTPIDMRRAISASSDLMGNFITARYTTHPRPDSSLPFSEESWQQARSGTRNLAECAATLQDQPIGLLRYVSKIHKWTSSKLGQDRDSSFEVSNIGVFDADAIQSDGDATRLVKIIFSQPGHVLAAPICFNFVSVKGGSLVYTVTWQVGALGVSGDDEDQFAEDICSALSAEFEKLAT</sequence>
<organism evidence="1 2">
    <name type="scientific">Lipomyces kononenkoae</name>
    <name type="common">Yeast</name>
    <dbReference type="NCBI Taxonomy" id="34357"/>
    <lineage>
        <taxon>Eukaryota</taxon>
        <taxon>Fungi</taxon>
        <taxon>Dikarya</taxon>
        <taxon>Ascomycota</taxon>
        <taxon>Saccharomycotina</taxon>
        <taxon>Lipomycetes</taxon>
        <taxon>Lipomycetales</taxon>
        <taxon>Lipomycetaceae</taxon>
        <taxon>Lipomyces</taxon>
    </lineage>
</organism>
<gene>
    <name evidence="1" type="ORF">V1525DRAFT_397906</name>
</gene>
<accession>A0ACC3T6M8</accession>